<name>A0A9P8LCY2_9PEZI</name>
<organism evidence="2 3">
    <name type="scientific">Trichoglossum hirsutum</name>
    <dbReference type="NCBI Taxonomy" id="265104"/>
    <lineage>
        <taxon>Eukaryota</taxon>
        <taxon>Fungi</taxon>
        <taxon>Dikarya</taxon>
        <taxon>Ascomycota</taxon>
        <taxon>Pezizomycotina</taxon>
        <taxon>Geoglossomycetes</taxon>
        <taxon>Geoglossales</taxon>
        <taxon>Geoglossaceae</taxon>
        <taxon>Trichoglossum</taxon>
    </lineage>
</organism>
<dbReference type="EMBL" id="JAGHQM010000459">
    <property type="protein sequence ID" value="KAH0560060.1"/>
    <property type="molecule type" value="Genomic_DNA"/>
</dbReference>
<evidence type="ECO:0000256" key="1">
    <source>
        <dbReference type="SAM" id="MobiDB-lite"/>
    </source>
</evidence>
<protein>
    <recommendedName>
        <fullName evidence="4">F-box domain-containing protein</fullName>
    </recommendedName>
</protein>
<dbReference type="Proteomes" id="UP000750711">
    <property type="component" value="Unassembled WGS sequence"/>
</dbReference>
<comment type="caution">
    <text evidence="2">The sequence shown here is derived from an EMBL/GenBank/DDBJ whole genome shotgun (WGS) entry which is preliminary data.</text>
</comment>
<dbReference type="Gene3D" id="3.80.10.10">
    <property type="entry name" value="Ribonuclease Inhibitor"/>
    <property type="match status" value="1"/>
</dbReference>
<dbReference type="InterPro" id="IPR032675">
    <property type="entry name" value="LRR_dom_sf"/>
</dbReference>
<feature type="compositionally biased region" description="Basic and acidic residues" evidence="1">
    <location>
        <begin position="535"/>
        <end position="554"/>
    </location>
</feature>
<dbReference type="InterPro" id="IPR036047">
    <property type="entry name" value="F-box-like_dom_sf"/>
</dbReference>
<accession>A0A9P8LCY2</accession>
<sequence>MGFLKQIRSRSRSRIKDTRDQAYDRGSGATGYRESHGARDVGSKLPLPVLDRIFSYVCPHTQDESFLPLEDSMNEDGCMLCDMRDLAQASLVCSRWNESATKRLYVLTLQGVSLPPKGSVIEANLGRHSYRSVRIDAVHYCVKEIELAEKRKRRSFFDRNADPKDAPQQRLQLFSRTVRQSDSLGILVLSLKMPYMTRETYKADLAKTVSALPNLRYVDLPEGFFADDPSCHMLRQELQARCPDIRRMKYASGSEQSLMNLAQTRCWQGLEAVELSQLNIEIAELLRSLSSLPVVRDVKINELRWLDDTILQATSGPARFPPLQKLDLHKVPGITSSGLTAYLSRPEVRENLSTLNLSDCGVLPPRLHEVLASAPYLTHLSITETVSHSFPAEAIPPLASRSLRTLHYEITSAIGSHGISKPHHSYYTYLTESLWSGALPALHTLYVRDEGFPELLVARAPQMRAGEWKQPLDIFTKGLDQVEWKFSSLGATTDLGLGGLSVPRAPALSPPWSGEARRSMVIGNGLGGFLAVPTEDPRDHSKNVQRRSWEDKWC</sequence>
<keyword evidence="3" id="KW-1185">Reference proteome</keyword>
<feature type="region of interest" description="Disordered" evidence="1">
    <location>
        <begin position="532"/>
        <end position="554"/>
    </location>
</feature>
<gene>
    <name evidence="2" type="ORF">GP486_003425</name>
</gene>
<evidence type="ECO:0000313" key="3">
    <source>
        <dbReference type="Proteomes" id="UP000750711"/>
    </source>
</evidence>
<feature type="compositionally biased region" description="Basic and acidic residues" evidence="1">
    <location>
        <begin position="14"/>
        <end position="23"/>
    </location>
</feature>
<reference evidence="2" key="1">
    <citation type="submission" date="2021-03" db="EMBL/GenBank/DDBJ databases">
        <title>Comparative genomics and phylogenomic investigation of the class Geoglossomycetes provide insights into ecological specialization and systematics.</title>
        <authorList>
            <person name="Melie T."/>
            <person name="Pirro S."/>
            <person name="Miller A.N."/>
            <person name="Quandt A."/>
        </authorList>
    </citation>
    <scope>NUCLEOTIDE SEQUENCE</scope>
    <source>
        <strain evidence="2">CAQ_001_2017</strain>
    </source>
</reference>
<feature type="region of interest" description="Disordered" evidence="1">
    <location>
        <begin position="1"/>
        <end position="40"/>
    </location>
</feature>
<evidence type="ECO:0008006" key="4">
    <source>
        <dbReference type="Google" id="ProtNLM"/>
    </source>
</evidence>
<evidence type="ECO:0000313" key="2">
    <source>
        <dbReference type="EMBL" id="KAH0560060.1"/>
    </source>
</evidence>
<dbReference type="AlphaFoldDB" id="A0A9P8LCY2"/>
<dbReference type="SUPFAM" id="SSF52047">
    <property type="entry name" value="RNI-like"/>
    <property type="match status" value="1"/>
</dbReference>
<dbReference type="CDD" id="cd09917">
    <property type="entry name" value="F-box_SF"/>
    <property type="match status" value="1"/>
</dbReference>
<proteinExistence type="predicted"/>
<dbReference type="Gene3D" id="1.20.1280.50">
    <property type="match status" value="1"/>
</dbReference>
<dbReference type="SUPFAM" id="SSF81383">
    <property type="entry name" value="F-box domain"/>
    <property type="match status" value="1"/>
</dbReference>